<dbReference type="EMBL" id="JSVU01000002">
    <property type="protein sequence ID" value="KJJ39325.1"/>
    <property type="molecule type" value="Genomic_DNA"/>
</dbReference>
<evidence type="ECO:0000313" key="2">
    <source>
        <dbReference type="EMBL" id="KJJ39325.1"/>
    </source>
</evidence>
<gene>
    <name evidence="2" type="ORF">MB09_03520</name>
</gene>
<accession>A0ABR5DKN2</accession>
<reference evidence="2 3" key="1">
    <citation type="submission" date="2014-10" db="EMBL/GenBank/DDBJ databases">
        <title>Genome sequencing of Vitellibacter vladivostokensis KMM 3516.</title>
        <authorList>
            <person name="Thevarajoo S."/>
            <person name="Selvaratnam C."/>
            <person name="Goh K.M."/>
            <person name="Chong C.S."/>
        </authorList>
    </citation>
    <scope>NUCLEOTIDE SEQUENCE [LARGE SCALE GENOMIC DNA]</scope>
    <source>
        <strain evidence="2 3">KMM 3516</strain>
    </source>
</reference>
<feature type="domain" description="HNH endonuclease 5" evidence="1">
    <location>
        <begin position="31"/>
        <end position="74"/>
    </location>
</feature>
<dbReference type="Proteomes" id="UP000033497">
    <property type="component" value="Unassembled WGS sequence"/>
</dbReference>
<sequence>MKITDFLDKFEKISSTDNFEKKFVRGIDKTCKFCSKTSNETTFNNVPHVIPELFGKNNFTNNEECDNCNTLFGRFETDLANYVSPYLTLIGQRTKSKVPIFQSRKGENQRSTRIKNINGNPHFNFGSNLSDFEYDYQNNQLNVTLKKKKFVPINVYKGLVKVGLSLCTTEELENYNKTIDWLSQREDDLENTIFDIPLLLLRTRFSKKYYAKPAAILYKRKHSISGNIYRPNLCLVVYSGILVFQIFIPFCDETENINPKEYKFEYDLFPAFVFDVDFPKDQEKIELDISDMSIVKYDMNWRAQVEEDELIGFKYDSIISN</sequence>
<proteinExistence type="predicted"/>
<comment type="caution">
    <text evidence="2">The sequence shown here is derived from an EMBL/GenBank/DDBJ whole genome shotgun (WGS) entry which is preliminary data.</text>
</comment>
<keyword evidence="3" id="KW-1185">Reference proteome</keyword>
<organism evidence="2 3">
    <name type="scientific">Aequorivita vladivostokensis</name>
    <dbReference type="NCBI Taxonomy" id="171194"/>
    <lineage>
        <taxon>Bacteria</taxon>
        <taxon>Pseudomonadati</taxon>
        <taxon>Bacteroidota</taxon>
        <taxon>Flavobacteriia</taxon>
        <taxon>Flavobacteriales</taxon>
        <taxon>Flavobacteriaceae</taxon>
        <taxon>Aequorivita</taxon>
    </lineage>
</organism>
<evidence type="ECO:0000259" key="1">
    <source>
        <dbReference type="Pfam" id="PF14279"/>
    </source>
</evidence>
<dbReference type="InterPro" id="IPR029471">
    <property type="entry name" value="HNH_5"/>
</dbReference>
<evidence type="ECO:0000313" key="3">
    <source>
        <dbReference type="Proteomes" id="UP000033497"/>
    </source>
</evidence>
<dbReference type="Pfam" id="PF14279">
    <property type="entry name" value="HNH_5"/>
    <property type="match status" value="1"/>
</dbReference>
<dbReference type="RefSeq" id="WP_045079500.1">
    <property type="nucleotide sequence ID" value="NZ_JSVU01000002.1"/>
</dbReference>
<protein>
    <recommendedName>
        <fullName evidence="1">HNH endonuclease 5 domain-containing protein</fullName>
    </recommendedName>
</protein>
<name>A0ABR5DKN2_9FLAO</name>